<dbReference type="OrthoDB" id="5416037at2759"/>
<dbReference type="AlphaFoldDB" id="A0A9W9HRY3"/>
<evidence type="ECO:0000256" key="1">
    <source>
        <dbReference type="SAM" id="MobiDB-lite"/>
    </source>
</evidence>
<dbReference type="EMBL" id="JAPQKO010000006">
    <property type="protein sequence ID" value="KAJ5155538.1"/>
    <property type="molecule type" value="Genomic_DNA"/>
</dbReference>
<comment type="caution">
    <text evidence="4">The sequence shown here is derived from an EMBL/GenBank/DDBJ whole genome shotgun (WGS) entry which is preliminary data.</text>
</comment>
<feature type="compositionally biased region" description="Low complexity" evidence="1">
    <location>
        <begin position="52"/>
        <end position="70"/>
    </location>
</feature>
<dbReference type="PANTHER" id="PTHR34502:SF6">
    <property type="entry name" value="DUF6594 DOMAIN-CONTAINING PROTEIN"/>
    <property type="match status" value="1"/>
</dbReference>
<feature type="domain" description="DUF6594" evidence="3">
    <location>
        <begin position="257"/>
        <end position="416"/>
    </location>
</feature>
<proteinExistence type="predicted"/>
<dbReference type="Proteomes" id="UP001146351">
    <property type="component" value="Unassembled WGS sequence"/>
</dbReference>
<feature type="compositionally biased region" description="Basic residues" evidence="1">
    <location>
        <begin position="11"/>
        <end position="22"/>
    </location>
</feature>
<keyword evidence="2" id="KW-0812">Transmembrane</keyword>
<evidence type="ECO:0000313" key="5">
    <source>
        <dbReference type="Proteomes" id="UP001146351"/>
    </source>
</evidence>
<feature type="compositionally biased region" description="Low complexity" evidence="1">
    <location>
        <begin position="85"/>
        <end position="96"/>
    </location>
</feature>
<dbReference type="Pfam" id="PF20237">
    <property type="entry name" value="DUF6594"/>
    <property type="match status" value="1"/>
</dbReference>
<dbReference type="InterPro" id="IPR046529">
    <property type="entry name" value="DUF6594"/>
</dbReference>
<keyword evidence="2" id="KW-0472">Membrane</keyword>
<gene>
    <name evidence="4" type="ORF">N7492_008341</name>
</gene>
<keyword evidence="5" id="KW-1185">Reference proteome</keyword>
<protein>
    <recommendedName>
        <fullName evidence="3">DUF6594 domain-containing protein</fullName>
    </recommendedName>
</protein>
<evidence type="ECO:0000313" key="4">
    <source>
        <dbReference type="EMBL" id="KAJ5155538.1"/>
    </source>
</evidence>
<dbReference type="PANTHER" id="PTHR34502">
    <property type="entry name" value="DUF6594 DOMAIN-CONTAINING PROTEIN-RELATED"/>
    <property type="match status" value="1"/>
</dbReference>
<feature type="compositionally biased region" description="Polar residues" evidence="1">
    <location>
        <begin position="23"/>
        <end position="33"/>
    </location>
</feature>
<reference evidence="4" key="2">
    <citation type="journal article" date="2023" name="IMA Fungus">
        <title>Comparative genomic study of the Penicillium genus elucidates a diverse pangenome and 15 lateral gene transfer events.</title>
        <authorList>
            <person name="Petersen C."/>
            <person name="Sorensen T."/>
            <person name="Nielsen M.R."/>
            <person name="Sondergaard T.E."/>
            <person name="Sorensen J.L."/>
            <person name="Fitzpatrick D.A."/>
            <person name="Frisvad J.C."/>
            <person name="Nielsen K.L."/>
        </authorList>
    </citation>
    <scope>NUCLEOTIDE SEQUENCE</scope>
    <source>
        <strain evidence="4">IBT 21917</strain>
    </source>
</reference>
<feature type="compositionally biased region" description="Polar residues" evidence="1">
    <location>
        <begin position="1"/>
        <end position="10"/>
    </location>
</feature>
<accession>A0A9W9HRY3</accession>
<keyword evidence="2" id="KW-1133">Transmembrane helix</keyword>
<feature type="compositionally biased region" description="Low complexity" evidence="1">
    <location>
        <begin position="134"/>
        <end position="154"/>
    </location>
</feature>
<feature type="transmembrane region" description="Helical" evidence="2">
    <location>
        <begin position="426"/>
        <end position="447"/>
    </location>
</feature>
<feature type="region of interest" description="Disordered" evidence="1">
    <location>
        <begin position="1"/>
        <end position="252"/>
    </location>
</feature>
<organism evidence="4 5">
    <name type="scientific">Penicillium capsulatum</name>
    <dbReference type="NCBI Taxonomy" id="69766"/>
    <lineage>
        <taxon>Eukaryota</taxon>
        <taxon>Fungi</taxon>
        <taxon>Dikarya</taxon>
        <taxon>Ascomycota</taxon>
        <taxon>Pezizomycotina</taxon>
        <taxon>Eurotiomycetes</taxon>
        <taxon>Eurotiomycetidae</taxon>
        <taxon>Eurotiales</taxon>
        <taxon>Aspergillaceae</taxon>
        <taxon>Penicillium</taxon>
    </lineage>
</organism>
<reference evidence="4" key="1">
    <citation type="submission" date="2022-11" db="EMBL/GenBank/DDBJ databases">
        <authorList>
            <person name="Petersen C."/>
        </authorList>
    </citation>
    <scope>NUCLEOTIDE SEQUENCE</scope>
    <source>
        <strain evidence="4">IBT 21917</strain>
    </source>
</reference>
<evidence type="ECO:0000259" key="3">
    <source>
        <dbReference type="Pfam" id="PF20237"/>
    </source>
</evidence>
<sequence>MPLHTGSHNLRTWRKKDGRKRTSSTVSNANHPTQAGPVESPKAAGKNNAQKSTISPASEPSSETSADAAAKVPNVFEFLEENDDSSSGSTSDSSSESSDDDVPSGVQTQALAKIQSPKPRNNPIPHALLAGTNPSPKSTRSPSSPKTSRSSSESKPPPAPPAPTQNNQLQITRKKALRKSSTASDYSRPVAAPSPPPSRRQLEISRPESYYHPTKDAVSIHRSPLPPSPPSSPEDSLHRGTPTYRRDSSLSQTSSGYGLIASHLTHSASEDKAAFPPLYRRFESVNHRVLLHLQDEISQMEEDLQSLDEYEEMHRVATAEQEGTKPMPASRRMDVQSRTYSNLHYRRMDLMAALTQKTEQYNNALSAYSKVLQTLPRASEDDIKHYRGWMKEHNPIAAAETRFLDQDADLVSLTPRLAASAAAAPVYTAIIIASGAILLPLLAFSMIAEFSGRLVVVTVVGGAAAAIAATYSAGIDTLVDSRDGWRCASLYFGFMALAAMFIP</sequence>
<feature type="transmembrane region" description="Helical" evidence="2">
    <location>
        <begin position="485"/>
        <end position="502"/>
    </location>
</feature>
<name>A0A9W9HRY3_9EURO</name>
<feature type="transmembrane region" description="Helical" evidence="2">
    <location>
        <begin position="454"/>
        <end position="473"/>
    </location>
</feature>
<evidence type="ECO:0000256" key="2">
    <source>
        <dbReference type="SAM" id="Phobius"/>
    </source>
</evidence>